<dbReference type="InterPro" id="IPR007074">
    <property type="entry name" value="LicD/FKTN/FKRP_NTP_transf"/>
</dbReference>
<reference evidence="2 3" key="1">
    <citation type="submission" date="2019-04" db="EMBL/GenBank/DDBJ databases">
        <authorList>
            <person name="Hwang J.C."/>
        </authorList>
    </citation>
    <scope>NUCLEOTIDE SEQUENCE [LARGE SCALE GENOMIC DNA]</scope>
    <source>
        <strain evidence="2 3">IMCC35001</strain>
    </source>
</reference>
<dbReference type="PANTHER" id="PTHR13627">
    <property type="entry name" value="FUKUTIN RELATED PROTEIN"/>
    <property type="match status" value="1"/>
</dbReference>
<dbReference type="GO" id="GO:0009100">
    <property type="term" value="P:glycoprotein metabolic process"/>
    <property type="evidence" value="ECO:0007669"/>
    <property type="project" value="UniProtKB-ARBA"/>
</dbReference>
<proteinExistence type="predicted"/>
<evidence type="ECO:0000313" key="2">
    <source>
        <dbReference type="EMBL" id="TKB47591.1"/>
    </source>
</evidence>
<name>A0A4U1BC35_9GAMM</name>
<protein>
    <submittedName>
        <fullName evidence="2">LicD family protein</fullName>
    </submittedName>
</protein>
<accession>A0A4U1BC35</accession>
<dbReference type="AlphaFoldDB" id="A0A4U1BC35"/>
<dbReference type="PANTHER" id="PTHR13627:SF31">
    <property type="entry name" value="RIBITOL 5-PHOSPHATE TRANSFERASE FKRP"/>
    <property type="match status" value="1"/>
</dbReference>
<organism evidence="2 3">
    <name type="scientific">Ferrimonas sediminicola</name>
    <dbReference type="NCBI Taxonomy" id="2569538"/>
    <lineage>
        <taxon>Bacteria</taxon>
        <taxon>Pseudomonadati</taxon>
        <taxon>Pseudomonadota</taxon>
        <taxon>Gammaproteobacteria</taxon>
        <taxon>Alteromonadales</taxon>
        <taxon>Ferrimonadaceae</taxon>
        <taxon>Ferrimonas</taxon>
    </lineage>
</organism>
<dbReference type="EMBL" id="SWCI01000013">
    <property type="protein sequence ID" value="TKB47591.1"/>
    <property type="molecule type" value="Genomic_DNA"/>
</dbReference>
<evidence type="ECO:0000313" key="3">
    <source>
        <dbReference type="Proteomes" id="UP000305674"/>
    </source>
</evidence>
<dbReference type="OrthoDB" id="9786100at2"/>
<gene>
    <name evidence="2" type="ORF">FCL40_15360</name>
</gene>
<dbReference type="Pfam" id="PF04991">
    <property type="entry name" value="LicD"/>
    <property type="match status" value="1"/>
</dbReference>
<evidence type="ECO:0000259" key="1">
    <source>
        <dbReference type="Pfam" id="PF04991"/>
    </source>
</evidence>
<keyword evidence="3" id="KW-1185">Reference proteome</keyword>
<sequence length="203" mass="23442">MKFPVQAPWSWRRVDGGPKLDMSVAEHLLFAVAECLDREGIVYHLEGGTLLGIVRDGRLLPWDKDLDISVSDKDIARTRRVLRQVFWAGWKLKSRNFSVKGSGMSGIRILKLEDRTGGLFHSGHDYLDIFTKTRNGKHVYWQAAGKIMRVDAKYYDGFEEVAFKGRLLKVPLHHREYLTEKYGDWSQVVKEWDCAKDEKCIVT</sequence>
<dbReference type="InterPro" id="IPR052613">
    <property type="entry name" value="LicD_transferase"/>
</dbReference>
<feature type="domain" description="LicD/FKTN/FKRP nucleotidyltransferase" evidence="1">
    <location>
        <begin position="39"/>
        <end position="84"/>
    </location>
</feature>
<dbReference type="Proteomes" id="UP000305674">
    <property type="component" value="Unassembled WGS sequence"/>
</dbReference>
<comment type="caution">
    <text evidence="2">The sequence shown here is derived from an EMBL/GenBank/DDBJ whole genome shotgun (WGS) entry which is preliminary data.</text>
</comment>
<dbReference type="RefSeq" id="WP_136854182.1">
    <property type="nucleotide sequence ID" value="NZ_SWCI01000013.1"/>
</dbReference>